<dbReference type="SUPFAM" id="SSF50129">
    <property type="entry name" value="GroES-like"/>
    <property type="match status" value="1"/>
</dbReference>
<dbReference type="CDD" id="cd08249">
    <property type="entry name" value="enoyl_reductase_like"/>
    <property type="match status" value="1"/>
</dbReference>
<dbReference type="Pfam" id="PF08240">
    <property type="entry name" value="ADH_N"/>
    <property type="match status" value="1"/>
</dbReference>
<reference evidence="5" key="1">
    <citation type="journal article" date="2020" name="Stud. Mycol.">
        <title>101 Dothideomycetes genomes: a test case for predicting lifestyles and emergence of pathogens.</title>
        <authorList>
            <person name="Haridas S."/>
            <person name="Albert R."/>
            <person name="Binder M."/>
            <person name="Bloem J."/>
            <person name="Labutti K."/>
            <person name="Salamov A."/>
            <person name="Andreopoulos B."/>
            <person name="Baker S."/>
            <person name="Barry K."/>
            <person name="Bills G."/>
            <person name="Bluhm B."/>
            <person name="Cannon C."/>
            <person name="Castanera R."/>
            <person name="Culley D."/>
            <person name="Daum C."/>
            <person name="Ezra D."/>
            <person name="Gonzalez J."/>
            <person name="Henrissat B."/>
            <person name="Kuo A."/>
            <person name="Liang C."/>
            <person name="Lipzen A."/>
            <person name="Lutzoni F."/>
            <person name="Magnuson J."/>
            <person name="Mondo S."/>
            <person name="Nolan M."/>
            <person name="Ohm R."/>
            <person name="Pangilinan J."/>
            <person name="Park H.-J."/>
            <person name="Ramirez L."/>
            <person name="Alfaro M."/>
            <person name="Sun H."/>
            <person name="Tritt A."/>
            <person name="Yoshinaga Y."/>
            <person name="Zwiers L.-H."/>
            <person name="Turgeon B."/>
            <person name="Goodwin S."/>
            <person name="Spatafora J."/>
            <person name="Crous P."/>
            <person name="Grigoriev I."/>
        </authorList>
    </citation>
    <scope>NUCLEOTIDE SEQUENCE</scope>
    <source>
        <strain evidence="5">CBS 110217</strain>
    </source>
</reference>
<dbReference type="InterPro" id="IPR036291">
    <property type="entry name" value="NAD(P)-bd_dom_sf"/>
</dbReference>
<evidence type="ECO:0000313" key="5">
    <source>
        <dbReference type="EMBL" id="KAF2026621.1"/>
    </source>
</evidence>
<gene>
    <name evidence="5" type="ORF">EK21DRAFT_103144</name>
</gene>
<name>A0A9P4H2B2_9PLEO</name>
<comment type="similarity">
    <text evidence="1">Belongs to the zinc-containing alcohol dehydrogenase family.</text>
</comment>
<dbReference type="InterPro" id="IPR047122">
    <property type="entry name" value="Trans-enoyl_RdTase-like"/>
</dbReference>
<dbReference type="OrthoDB" id="3233595at2759"/>
<evidence type="ECO:0000256" key="3">
    <source>
        <dbReference type="ARBA" id="ARBA00023002"/>
    </source>
</evidence>
<sequence>MAQYTISGQPTITATRHEVPIPSPGLNDVLIKVIATDSNPKDWKASQSHDVAHGINQGDDIAGTIHRVGSNVYEYASGDRVAAFHRMFTPHGSYAEYAITPASTTFKLTPTISFEEGATMPLAVMTAALALYQHLGLPVPWVTNSEAMNTPVLIFRGASAVGSFALKVAKHLGLNPTTTVAGKASTSSNSSTQQHIIDYRAGNVVANILAALDGRTLGHAFNAISSKGSGHIDMVDPPSSNPFTTTSESPKDWSFPTNVTFSRTFVRSAYGTAHLYRSEAEAKKDEDFEYVFYRYMGKVLAEAN</sequence>
<evidence type="ECO:0000256" key="1">
    <source>
        <dbReference type="ARBA" id="ARBA00008072"/>
    </source>
</evidence>
<keyword evidence="3" id="KW-0560">Oxidoreductase</keyword>
<comment type="subunit">
    <text evidence="2">Monomer.</text>
</comment>
<proteinExistence type="inferred from homology"/>
<dbReference type="Gene3D" id="3.40.50.720">
    <property type="entry name" value="NAD(P)-binding Rossmann-like Domain"/>
    <property type="match status" value="1"/>
</dbReference>
<dbReference type="AlphaFoldDB" id="A0A9P4H2B2"/>
<dbReference type="SMART" id="SM00829">
    <property type="entry name" value="PKS_ER"/>
    <property type="match status" value="1"/>
</dbReference>
<organism evidence="5 6">
    <name type="scientific">Setomelanomma holmii</name>
    <dbReference type="NCBI Taxonomy" id="210430"/>
    <lineage>
        <taxon>Eukaryota</taxon>
        <taxon>Fungi</taxon>
        <taxon>Dikarya</taxon>
        <taxon>Ascomycota</taxon>
        <taxon>Pezizomycotina</taxon>
        <taxon>Dothideomycetes</taxon>
        <taxon>Pleosporomycetidae</taxon>
        <taxon>Pleosporales</taxon>
        <taxon>Pleosporineae</taxon>
        <taxon>Phaeosphaeriaceae</taxon>
        <taxon>Setomelanomma</taxon>
    </lineage>
</organism>
<dbReference type="Gene3D" id="3.90.180.10">
    <property type="entry name" value="Medium-chain alcohol dehydrogenases, catalytic domain"/>
    <property type="match status" value="1"/>
</dbReference>
<accession>A0A9P4H2B2</accession>
<dbReference type="Proteomes" id="UP000799777">
    <property type="component" value="Unassembled WGS sequence"/>
</dbReference>
<comment type="caution">
    <text evidence="5">The sequence shown here is derived from an EMBL/GenBank/DDBJ whole genome shotgun (WGS) entry which is preliminary data.</text>
</comment>
<dbReference type="PANTHER" id="PTHR45348:SF5">
    <property type="entry name" value="OXIDOREDUCTASE, PUTATIVE (AFU_ORTHOLOGUE AFUA_8G01420)-RELATED"/>
    <property type="match status" value="1"/>
</dbReference>
<evidence type="ECO:0000259" key="4">
    <source>
        <dbReference type="SMART" id="SM00829"/>
    </source>
</evidence>
<dbReference type="InterPro" id="IPR011032">
    <property type="entry name" value="GroES-like_sf"/>
</dbReference>
<protein>
    <submittedName>
        <fullName evidence="5">GroES-like protein</fullName>
    </submittedName>
</protein>
<dbReference type="PANTHER" id="PTHR45348">
    <property type="entry name" value="HYPOTHETICAL OXIDOREDUCTASE (EUROFUNG)"/>
    <property type="match status" value="1"/>
</dbReference>
<evidence type="ECO:0000313" key="6">
    <source>
        <dbReference type="Proteomes" id="UP000799777"/>
    </source>
</evidence>
<feature type="domain" description="Enoyl reductase (ER)" evidence="4">
    <location>
        <begin position="8"/>
        <end position="301"/>
    </location>
</feature>
<keyword evidence="6" id="KW-1185">Reference proteome</keyword>
<evidence type="ECO:0000256" key="2">
    <source>
        <dbReference type="ARBA" id="ARBA00011245"/>
    </source>
</evidence>
<dbReference type="GO" id="GO:0016651">
    <property type="term" value="F:oxidoreductase activity, acting on NAD(P)H"/>
    <property type="evidence" value="ECO:0007669"/>
    <property type="project" value="InterPro"/>
</dbReference>
<dbReference type="EMBL" id="ML978240">
    <property type="protein sequence ID" value="KAF2026621.1"/>
    <property type="molecule type" value="Genomic_DNA"/>
</dbReference>
<dbReference type="SUPFAM" id="SSF51735">
    <property type="entry name" value="NAD(P)-binding Rossmann-fold domains"/>
    <property type="match status" value="1"/>
</dbReference>
<dbReference type="InterPro" id="IPR013154">
    <property type="entry name" value="ADH-like_N"/>
</dbReference>
<dbReference type="InterPro" id="IPR020843">
    <property type="entry name" value="ER"/>
</dbReference>